<keyword evidence="2" id="KW-1185">Reference proteome</keyword>
<name>A0A8X6N2N7_NEPPI</name>
<accession>A0A8X6N2N7</accession>
<proteinExistence type="predicted"/>
<comment type="caution">
    <text evidence="1">The sequence shown here is derived from an EMBL/GenBank/DDBJ whole genome shotgun (WGS) entry which is preliminary data.</text>
</comment>
<gene>
    <name evidence="1" type="ORF">NPIL_120391</name>
</gene>
<organism evidence="1 2">
    <name type="scientific">Nephila pilipes</name>
    <name type="common">Giant wood spider</name>
    <name type="synonym">Nephila maculata</name>
    <dbReference type="NCBI Taxonomy" id="299642"/>
    <lineage>
        <taxon>Eukaryota</taxon>
        <taxon>Metazoa</taxon>
        <taxon>Ecdysozoa</taxon>
        <taxon>Arthropoda</taxon>
        <taxon>Chelicerata</taxon>
        <taxon>Arachnida</taxon>
        <taxon>Araneae</taxon>
        <taxon>Araneomorphae</taxon>
        <taxon>Entelegynae</taxon>
        <taxon>Araneoidea</taxon>
        <taxon>Nephilidae</taxon>
        <taxon>Nephila</taxon>
    </lineage>
</organism>
<dbReference type="EMBL" id="BMAW01053337">
    <property type="protein sequence ID" value="GFS90618.1"/>
    <property type="molecule type" value="Genomic_DNA"/>
</dbReference>
<reference evidence="1" key="1">
    <citation type="submission" date="2020-08" db="EMBL/GenBank/DDBJ databases">
        <title>Multicomponent nature underlies the extraordinary mechanical properties of spider dragline silk.</title>
        <authorList>
            <person name="Kono N."/>
            <person name="Nakamura H."/>
            <person name="Mori M."/>
            <person name="Yoshida Y."/>
            <person name="Ohtoshi R."/>
            <person name="Malay A.D."/>
            <person name="Moran D.A.P."/>
            <person name="Tomita M."/>
            <person name="Numata K."/>
            <person name="Arakawa K."/>
        </authorList>
    </citation>
    <scope>NUCLEOTIDE SEQUENCE</scope>
</reference>
<protein>
    <submittedName>
        <fullName evidence="1">Uncharacterized protein</fullName>
    </submittedName>
</protein>
<evidence type="ECO:0000313" key="2">
    <source>
        <dbReference type="Proteomes" id="UP000887013"/>
    </source>
</evidence>
<sequence length="82" mass="9826">MPQIVDRDALSEFTDSRISIQSMQKTIRIRAIRGCPLFCTVVEGPKFHKILMYSNKLRSFGWLCVRWHDHRRRGYPLTWRFA</sequence>
<dbReference type="Proteomes" id="UP000887013">
    <property type="component" value="Unassembled WGS sequence"/>
</dbReference>
<evidence type="ECO:0000313" key="1">
    <source>
        <dbReference type="EMBL" id="GFS90618.1"/>
    </source>
</evidence>
<dbReference type="AlphaFoldDB" id="A0A8X6N2N7"/>